<sequence precursor="true">MRIKFSLAYLPLILFSLVCLGFLLLSSCLPASASITDKSDHVVAFEPTFIAKTIGADRFEHAPVEARQYQRLLRRSAHAYWGLDAPIATMAGQVHQESRWQPDAKSPVGAEGLAQFMPTTSDWFSTLYPDALGDNQPFHPGWALRALVLYDHWLYQRVTAADNCQRWALTLSAYNGGLGWVYRDKQLASAKGADPLVWFNSIEHHSRRADWARRENRTYVRNILTRWELMYAAAGWGAGICH</sequence>
<feature type="signal peptide" evidence="2">
    <location>
        <begin position="1"/>
        <end position="33"/>
    </location>
</feature>
<dbReference type="Proteomes" id="UP000009145">
    <property type="component" value="Chromosome"/>
</dbReference>
<accession>I1YGF0</accession>
<evidence type="ECO:0000259" key="3">
    <source>
        <dbReference type="Pfam" id="PF01464"/>
    </source>
</evidence>
<dbReference type="PROSITE" id="PS51257">
    <property type="entry name" value="PROKAR_LIPOPROTEIN"/>
    <property type="match status" value="1"/>
</dbReference>
<dbReference type="eggNOG" id="COG0741">
    <property type="taxonomic scope" value="Bacteria"/>
</dbReference>
<dbReference type="STRING" id="754477.Q7C_824"/>
<dbReference type="PANTHER" id="PTHR37423:SF2">
    <property type="entry name" value="MEMBRANE-BOUND LYTIC MUREIN TRANSGLYCOSYLASE C"/>
    <property type="match status" value="1"/>
</dbReference>
<dbReference type="OrthoDB" id="92254at2"/>
<dbReference type="SUPFAM" id="SSF53955">
    <property type="entry name" value="Lysozyme-like"/>
    <property type="match status" value="1"/>
</dbReference>
<evidence type="ECO:0000313" key="5">
    <source>
        <dbReference type="Proteomes" id="UP000009145"/>
    </source>
</evidence>
<dbReference type="Gene3D" id="1.10.530.10">
    <property type="match status" value="1"/>
</dbReference>
<dbReference type="PATRIC" id="fig|754477.3.peg.813"/>
<keyword evidence="5" id="KW-1185">Reference proteome</keyword>
<evidence type="ECO:0000256" key="2">
    <source>
        <dbReference type="SAM" id="SignalP"/>
    </source>
</evidence>
<dbReference type="InterPro" id="IPR023346">
    <property type="entry name" value="Lysozyme-like_dom_sf"/>
</dbReference>
<dbReference type="PANTHER" id="PTHR37423">
    <property type="entry name" value="SOLUBLE LYTIC MUREIN TRANSGLYCOSYLASE-RELATED"/>
    <property type="match status" value="1"/>
</dbReference>
<evidence type="ECO:0000256" key="1">
    <source>
        <dbReference type="ARBA" id="ARBA00007734"/>
    </source>
</evidence>
<organism evidence="4 5">
    <name type="scientific">Methylophaga frappieri (strain ATCC BAA-2434 / DSM 25690 / JAM7)</name>
    <dbReference type="NCBI Taxonomy" id="754477"/>
    <lineage>
        <taxon>Bacteria</taxon>
        <taxon>Pseudomonadati</taxon>
        <taxon>Pseudomonadota</taxon>
        <taxon>Gammaproteobacteria</taxon>
        <taxon>Thiotrichales</taxon>
        <taxon>Piscirickettsiaceae</taxon>
        <taxon>Methylophaga</taxon>
    </lineage>
</organism>
<dbReference type="AlphaFoldDB" id="I1YGF0"/>
<reference evidence="4 5" key="1">
    <citation type="journal article" date="2012" name="J. Bacteriol.">
        <title>Complete genome sequences of Methylophaga sp. strain JAM1 and Methylophaga sp. strain JAM7.</title>
        <authorList>
            <person name="Villeneuve C."/>
            <person name="Martineau C."/>
            <person name="Mauffrey F."/>
            <person name="Villemur R."/>
        </authorList>
    </citation>
    <scope>NUCLEOTIDE SEQUENCE [LARGE SCALE GENOMIC DNA]</scope>
    <source>
        <strain evidence="4 5">JAM7</strain>
    </source>
</reference>
<dbReference type="Pfam" id="PF01464">
    <property type="entry name" value="SLT"/>
    <property type="match status" value="1"/>
</dbReference>
<dbReference type="KEGG" id="mec:Q7C_824"/>
<evidence type="ECO:0000313" key="4">
    <source>
        <dbReference type="EMBL" id="AFJ01993.1"/>
    </source>
</evidence>
<dbReference type="InterPro" id="IPR008258">
    <property type="entry name" value="Transglycosylase_SLT_dom_1"/>
</dbReference>
<feature type="domain" description="Transglycosylase SLT" evidence="3">
    <location>
        <begin position="94"/>
        <end position="193"/>
    </location>
</feature>
<dbReference type="HOGENOM" id="CLU_092742_0_0_6"/>
<dbReference type="RefSeq" id="WP_014703414.1">
    <property type="nucleotide sequence ID" value="NC_017856.1"/>
</dbReference>
<comment type="similarity">
    <text evidence="1">Belongs to the transglycosylase Slt family.</text>
</comment>
<name>I1YGF0_METFJ</name>
<proteinExistence type="inferred from homology"/>
<keyword evidence="2" id="KW-0732">Signal</keyword>
<dbReference type="EMBL" id="CP003380">
    <property type="protein sequence ID" value="AFJ01993.1"/>
    <property type="molecule type" value="Genomic_DNA"/>
</dbReference>
<protein>
    <submittedName>
        <fullName evidence="4">Transglycosylase SLT domain protein</fullName>
    </submittedName>
</protein>
<feature type="chain" id="PRO_5003654429" evidence="2">
    <location>
        <begin position="34"/>
        <end position="242"/>
    </location>
</feature>
<gene>
    <name evidence="4" type="ordered locus">Q7C_824</name>
</gene>